<dbReference type="PROSITE" id="PS01124">
    <property type="entry name" value="HTH_ARAC_FAMILY_2"/>
    <property type="match status" value="1"/>
</dbReference>
<dbReference type="Proteomes" id="UP000588647">
    <property type="component" value="Unassembled WGS sequence"/>
</dbReference>
<organism evidence="5 6">
    <name type="scientific">Aurantimonas endophytica</name>
    <dbReference type="NCBI Taxonomy" id="1522175"/>
    <lineage>
        <taxon>Bacteria</taxon>
        <taxon>Pseudomonadati</taxon>
        <taxon>Pseudomonadota</taxon>
        <taxon>Alphaproteobacteria</taxon>
        <taxon>Hyphomicrobiales</taxon>
        <taxon>Aurantimonadaceae</taxon>
        <taxon>Aurantimonas</taxon>
    </lineage>
</organism>
<keyword evidence="1" id="KW-0805">Transcription regulation</keyword>
<dbReference type="InterPro" id="IPR020449">
    <property type="entry name" value="Tscrpt_reg_AraC-type_HTH"/>
</dbReference>
<evidence type="ECO:0000256" key="2">
    <source>
        <dbReference type="ARBA" id="ARBA00023125"/>
    </source>
</evidence>
<dbReference type="PROSITE" id="PS00041">
    <property type="entry name" value="HTH_ARAC_FAMILY_1"/>
    <property type="match status" value="1"/>
</dbReference>
<protein>
    <submittedName>
        <fullName evidence="5">AraC-like DNA-binding protein</fullName>
    </submittedName>
</protein>
<dbReference type="PRINTS" id="PR00032">
    <property type="entry name" value="HTHARAC"/>
</dbReference>
<evidence type="ECO:0000256" key="3">
    <source>
        <dbReference type="ARBA" id="ARBA00023163"/>
    </source>
</evidence>
<dbReference type="PANTHER" id="PTHR46796:SF13">
    <property type="entry name" value="HTH-TYPE TRANSCRIPTIONAL ACTIVATOR RHAS"/>
    <property type="match status" value="1"/>
</dbReference>
<dbReference type="Pfam" id="PF12833">
    <property type="entry name" value="HTH_18"/>
    <property type="match status" value="1"/>
</dbReference>
<dbReference type="Gene3D" id="1.10.10.60">
    <property type="entry name" value="Homeodomain-like"/>
    <property type="match status" value="2"/>
</dbReference>
<dbReference type="SUPFAM" id="SSF46689">
    <property type="entry name" value="Homeodomain-like"/>
    <property type="match status" value="2"/>
</dbReference>
<gene>
    <name evidence="5" type="ORF">GGR03_002230</name>
</gene>
<comment type="caution">
    <text evidence="5">The sequence shown here is derived from an EMBL/GenBank/DDBJ whole genome shotgun (WGS) entry which is preliminary data.</text>
</comment>
<evidence type="ECO:0000313" key="6">
    <source>
        <dbReference type="Proteomes" id="UP000588647"/>
    </source>
</evidence>
<dbReference type="InterPro" id="IPR032783">
    <property type="entry name" value="AraC_lig"/>
</dbReference>
<keyword evidence="6" id="KW-1185">Reference proteome</keyword>
<dbReference type="PANTHER" id="PTHR46796">
    <property type="entry name" value="HTH-TYPE TRANSCRIPTIONAL ACTIVATOR RHAS-RELATED"/>
    <property type="match status" value="1"/>
</dbReference>
<sequence length="296" mass="31812">MPDPFSEVLSQLGSRSVRGTGLEASGEWALSFDGRGRLKFVALTRGRCWLILPNCAPHTMQEGDVFLLSNTRYTVASDPGVDPIDGMALYSLPGRDIVRLGDGCETIMVGGGSAFADGCASFVLDALPSFMRIDRASPSAEGIARTLQSLQAEVRHGGVGSTVIAERLAEILLVEAVRAHVAGGPADSVGWITALADPRIGKAITMMHGDVSRRWTVPLLAQEAGMSRSAFTQRFLERVGRPPMDYLMQWRMTVAQRKLSTGQAVAQIAADVGYSSQSAFAHAFKRVMGQTPRFGR</sequence>
<evidence type="ECO:0000259" key="4">
    <source>
        <dbReference type="PROSITE" id="PS01124"/>
    </source>
</evidence>
<dbReference type="InterPro" id="IPR009057">
    <property type="entry name" value="Homeodomain-like_sf"/>
</dbReference>
<dbReference type="RefSeq" id="WP_183207873.1">
    <property type="nucleotide sequence ID" value="NZ_JAAAMM010000002.1"/>
</dbReference>
<keyword evidence="3" id="KW-0804">Transcription</keyword>
<dbReference type="SMART" id="SM00342">
    <property type="entry name" value="HTH_ARAC"/>
    <property type="match status" value="1"/>
</dbReference>
<dbReference type="InterPro" id="IPR018060">
    <property type="entry name" value="HTH_AraC"/>
</dbReference>
<name>A0A7W6MPP6_9HYPH</name>
<dbReference type="GO" id="GO:0003700">
    <property type="term" value="F:DNA-binding transcription factor activity"/>
    <property type="evidence" value="ECO:0007669"/>
    <property type="project" value="InterPro"/>
</dbReference>
<dbReference type="GO" id="GO:0043565">
    <property type="term" value="F:sequence-specific DNA binding"/>
    <property type="evidence" value="ECO:0007669"/>
    <property type="project" value="InterPro"/>
</dbReference>
<evidence type="ECO:0000313" key="5">
    <source>
        <dbReference type="EMBL" id="MBB4003155.1"/>
    </source>
</evidence>
<accession>A0A7W6MPP6</accession>
<dbReference type="Pfam" id="PF12852">
    <property type="entry name" value="Cupin_6"/>
    <property type="match status" value="1"/>
</dbReference>
<dbReference type="AlphaFoldDB" id="A0A7W6MPP6"/>
<dbReference type="InterPro" id="IPR018062">
    <property type="entry name" value="HTH_AraC-typ_CS"/>
</dbReference>
<reference evidence="5 6" key="1">
    <citation type="submission" date="2020-08" db="EMBL/GenBank/DDBJ databases">
        <title>Genomic Encyclopedia of Type Strains, Phase IV (KMG-IV): sequencing the most valuable type-strain genomes for metagenomic binning, comparative biology and taxonomic classification.</title>
        <authorList>
            <person name="Goeker M."/>
        </authorList>
    </citation>
    <scope>NUCLEOTIDE SEQUENCE [LARGE SCALE GENOMIC DNA]</scope>
    <source>
        <strain evidence="5 6">DSM 103570</strain>
    </source>
</reference>
<evidence type="ECO:0000256" key="1">
    <source>
        <dbReference type="ARBA" id="ARBA00023015"/>
    </source>
</evidence>
<proteinExistence type="predicted"/>
<keyword evidence="2 5" id="KW-0238">DNA-binding</keyword>
<feature type="domain" description="HTH araC/xylS-type" evidence="4">
    <location>
        <begin position="201"/>
        <end position="296"/>
    </location>
</feature>
<dbReference type="InterPro" id="IPR050204">
    <property type="entry name" value="AraC_XylS_family_regulators"/>
</dbReference>
<dbReference type="EMBL" id="JACIEM010000002">
    <property type="protein sequence ID" value="MBB4003155.1"/>
    <property type="molecule type" value="Genomic_DNA"/>
</dbReference>